<dbReference type="Proteomes" id="UP000504693">
    <property type="component" value="Chromosome"/>
</dbReference>
<dbReference type="GO" id="GO:0016757">
    <property type="term" value="F:glycosyltransferase activity"/>
    <property type="evidence" value="ECO:0007669"/>
    <property type="project" value="InterPro"/>
</dbReference>
<dbReference type="CDD" id="cd03801">
    <property type="entry name" value="GT4_PimA-like"/>
    <property type="match status" value="1"/>
</dbReference>
<gene>
    <name evidence="3" type="ORF">HQR01_11440</name>
</gene>
<dbReference type="GO" id="GO:0009103">
    <property type="term" value="P:lipopolysaccharide biosynthetic process"/>
    <property type="evidence" value="ECO:0007669"/>
    <property type="project" value="TreeGrafter"/>
</dbReference>
<dbReference type="KEGG" id="emv:HQR01_11440"/>
<evidence type="ECO:0000313" key="3">
    <source>
        <dbReference type="EMBL" id="QKG71924.1"/>
    </source>
</evidence>
<dbReference type="Pfam" id="PF00534">
    <property type="entry name" value="Glycos_transf_1"/>
    <property type="match status" value="1"/>
</dbReference>
<accession>A0A7D4BPE9</accession>
<dbReference type="AlphaFoldDB" id="A0A7D4BPE9"/>
<dbReference type="RefSeq" id="WP_173214988.1">
    <property type="nucleotide sequence ID" value="NZ_CP053921.1"/>
</dbReference>
<dbReference type="PANTHER" id="PTHR46401">
    <property type="entry name" value="GLYCOSYLTRANSFERASE WBBK-RELATED"/>
    <property type="match status" value="1"/>
</dbReference>
<dbReference type="PANTHER" id="PTHR46401:SF2">
    <property type="entry name" value="GLYCOSYLTRANSFERASE WBBK-RELATED"/>
    <property type="match status" value="1"/>
</dbReference>
<reference evidence="3 4" key="1">
    <citation type="submission" date="2020-05" db="EMBL/GenBank/DDBJ databases">
        <title>Erythrobacter mangrovi sp. nov., isolated from rhizosphere soil of mangrove plant (Kandelia candel).</title>
        <authorList>
            <person name="Ye Y.H."/>
        </authorList>
    </citation>
    <scope>NUCLEOTIDE SEQUENCE [LARGE SCALE GENOMIC DNA]</scope>
    <source>
        <strain evidence="3 4">EB310</strain>
    </source>
</reference>
<evidence type="ECO:0000313" key="4">
    <source>
        <dbReference type="Proteomes" id="UP000504693"/>
    </source>
</evidence>
<proteinExistence type="predicted"/>
<organism evidence="3 4">
    <name type="scientific">Erythrobacter mangrovi</name>
    <dbReference type="NCBI Taxonomy" id="2739433"/>
    <lineage>
        <taxon>Bacteria</taxon>
        <taxon>Pseudomonadati</taxon>
        <taxon>Pseudomonadota</taxon>
        <taxon>Alphaproteobacteria</taxon>
        <taxon>Sphingomonadales</taxon>
        <taxon>Erythrobacteraceae</taxon>
        <taxon>Erythrobacter/Porphyrobacter group</taxon>
        <taxon>Erythrobacter</taxon>
    </lineage>
</organism>
<dbReference type="Gene3D" id="3.40.50.2000">
    <property type="entry name" value="Glycogen Phosphorylase B"/>
    <property type="match status" value="1"/>
</dbReference>
<evidence type="ECO:0000256" key="1">
    <source>
        <dbReference type="ARBA" id="ARBA00022679"/>
    </source>
</evidence>
<name>A0A7D4BPE9_9SPHN</name>
<keyword evidence="4" id="KW-1185">Reference proteome</keyword>
<protein>
    <submittedName>
        <fullName evidence="3">Glycosyltransferase family 4 protein</fullName>
    </submittedName>
</protein>
<keyword evidence="1 3" id="KW-0808">Transferase</keyword>
<sequence>MSQDQVAVFHPGTQHSWQTARALQDLGQLAFYATSICYDPGKWPYKAVRFPGPIGAALHREFSRFDIPGIDPGRIRTHGWQEWGERMAARAGLPAVARLLDTAGNRSFAQFASKEAIRADASAIWGYDNCALEAFAKLNGGSIKRILDVTIAPRRVLNRIMAQLHDEWPQFFVSTRREIPPLILKRTEQELALADTIVVGSPFVRDTIISETPDPEIAQRIRVLPYCFDEALFAASPLPQARKQGEPVKFLFVGSVGPRKGAHLLLEAFLRIPEAEAQLTLLGSLDMPSATFTRYSDRVTHINQVPRSQVPAIMAQHDALVLPSFFEGSAITLLEALASGLALIQSQNAGLGGTAETGFVLDQLTIDALEEAILTTLSDRERLLDWRHNARQRARDFTYARYRQHIASLLAELGT</sequence>
<evidence type="ECO:0000259" key="2">
    <source>
        <dbReference type="Pfam" id="PF00534"/>
    </source>
</evidence>
<feature type="domain" description="Glycosyl transferase family 1" evidence="2">
    <location>
        <begin position="241"/>
        <end position="393"/>
    </location>
</feature>
<dbReference type="InterPro" id="IPR001296">
    <property type="entry name" value="Glyco_trans_1"/>
</dbReference>
<dbReference type="SUPFAM" id="SSF53756">
    <property type="entry name" value="UDP-Glycosyltransferase/glycogen phosphorylase"/>
    <property type="match status" value="1"/>
</dbReference>
<dbReference type="EMBL" id="CP053921">
    <property type="protein sequence ID" value="QKG71924.1"/>
    <property type="molecule type" value="Genomic_DNA"/>
</dbReference>